<dbReference type="EMBL" id="BAAATD010000004">
    <property type="protein sequence ID" value="GAA2600050.1"/>
    <property type="molecule type" value="Genomic_DNA"/>
</dbReference>
<gene>
    <name evidence="2" type="ORF">GCM10010411_37180</name>
</gene>
<protein>
    <submittedName>
        <fullName evidence="2">Uncharacterized protein</fullName>
    </submittedName>
</protein>
<feature type="transmembrane region" description="Helical" evidence="1">
    <location>
        <begin position="74"/>
        <end position="97"/>
    </location>
</feature>
<keyword evidence="1" id="KW-0812">Transmembrane</keyword>
<name>A0ABP6C5N2_9ACTN</name>
<evidence type="ECO:0000313" key="3">
    <source>
        <dbReference type="Proteomes" id="UP001501509"/>
    </source>
</evidence>
<dbReference type="RefSeq" id="WP_344542434.1">
    <property type="nucleotide sequence ID" value="NZ_BAAATD010000004.1"/>
</dbReference>
<proteinExistence type="predicted"/>
<organism evidence="2 3">
    <name type="scientific">Actinomadura fulvescens</name>
    <dbReference type="NCBI Taxonomy" id="46160"/>
    <lineage>
        <taxon>Bacteria</taxon>
        <taxon>Bacillati</taxon>
        <taxon>Actinomycetota</taxon>
        <taxon>Actinomycetes</taxon>
        <taxon>Streptosporangiales</taxon>
        <taxon>Thermomonosporaceae</taxon>
        <taxon>Actinomadura</taxon>
    </lineage>
</organism>
<keyword evidence="1" id="KW-1133">Transmembrane helix</keyword>
<keyword evidence="1" id="KW-0472">Membrane</keyword>
<comment type="caution">
    <text evidence="2">The sequence shown here is derived from an EMBL/GenBank/DDBJ whole genome shotgun (WGS) entry which is preliminary data.</text>
</comment>
<keyword evidence="3" id="KW-1185">Reference proteome</keyword>
<dbReference type="Proteomes" id="UP001501509">
    <property type="component" value="Unassembled WGS sequence"/>
</dbReference>
<accession>A0ABP6C5N2</accession>
<evidence type="ECO:0000256" key="1">
    <source>
        <dbReference type="SAM" id="Phobius"/>
    </source>
</evidence>
<evidence type="ECO:0000313" key="2">
    <source>
        <dbReference type="EMBL" id="GAA2600050.1"/>
    </source>
</evidence>
<feature type="transmembrane region" description="Helical" evidence="1">
    <location>
        <begin position="30"/>
        <end position="54"/>
    </location>
</feature>
<reference evidence="3" key="1">
    <citation type="journal article" date="2019" name="Int. J. Syst. Evol. Microbiol.">
        <title>The Global Catalogue of Microorganisms (GCM) 10K type strain sequencing project: providing services to taxonomists for standard genome sequencing and annotation.</title>
        <authorList>
            <consortium name="The Broad Institute Genomics Platform"/>
            <consortium name="The Broad Institute Genome Sequencing Center for Infectious Disease"/>
            <person name="Wu L."/>
            <person name="Ma J."/>
        </authorList>
    </citation>
    <scope>NUCLEOTIDE SEQUENCE [LARGE SCALE GENOMIC DNA]</scope>
    <source>
        <strain evidence="3">JCM 6833</strain>
    </source>
</reference>
<sequence>MNAAAPTAPAATGFGLGIGPDGTYTRGAQVVAFLLGLWTMLVFFPLLVVGAMLYANAEEVFKTNPGRAKTMVLWSWLSVSVFPPVAAVVALGVVIAVKALS</sequence>